<keyword evidence="11" id="KW-0449">Lipoprotein</keyword>
<keyword evidence="12" id="KW-1185">Reference proteome</keyword>
<name>A0A090AM47_9ENTR</name>
<dbReference type="InterPro" id="IPR004564">
    <property type="entry name" value="OM_lipoprot_carrier_LolA-like"/>
</dbReference>
<dbReference type="GO" id="GO:0044874">
    <property type="term" value="P:lipoprotein localization to outer membrane"/>
    <property type="evidence" value="ECO:0007669"/>
    <property type="project" value="UniProtKB-UniRule"/>
</dbReference>
<dbReference type="HAMAP" id="MF_00240">
    <property type="entry name" value="LolA"/>
    <property type="match status" value="1"/>
</dbReference>
<reference evidence="12" key="1">
    <citation type="submission" date="2013-11" db="EMBL/GenBank/DDBJ databases">
        <title>Symbiont-containing voluminous jelly as an extraordinary maternal gift for overwintering insect nymphs.</title>
        <authorList>
            <person name="Kaiwa N."/>
            <person name="Hosokawa T."/>
            <person name="Nikoh N."/>
            <person name="Meng X.Y."/>
            <person name="Tanahashi M."/>
            <person name="Moriyama M."/>
            <person name="Maeda T."/>
            <person name="Yamaguchi K."/>
            <person name="Shigenobu S."/>
            <person name="Ito M."/>
            <person name="Fukatsu T."/>
        </authorList>
    </citation>
    <scope>NUCLEOTIDE SEQUENCE [LARGE SCALE GENOMIC DNA]</scope>
    <source>
        <strain evidence="12">UwTKB</strain>
    </source>
</reference>
<evidence type="ECO:0000256" key="7">
    <source>
        <dbReference type="ARBA" id="ARBA00022764"/>
    </source>
</evidence>
<dbReference type="SUPFAM" id="SSF89392">
    <property type="entry name" value="Prokaryotic lipoproteins and lipoprotein localization factors"/>
    <property type="match status" value="1"/>
</dbReference>
<dbReference type="AlphaFoldDB" id="A0A090AM47"/>
<dbReference type="CDD" id="cd16325">
    <property type="entry name" value="LolA"/>
    <property type="match status" value="1"/>
</dbReference>
<dbReference type="EMBL" id="AP014521">
    <property type="protein sequence ID" value="BAP58729.1"/>
    <property type="molecule type" value="Genomic_DNA"/>
</dbReference>
<dbReference type="PANTHER" id="PTHR35869:SF1">
    <property type="entry name" value="OUTER-MEMBRANE LIPOPROTEIN CARRIER PROTEIN"/>
    <property type="match status" value="1"/>
</dbReference>
<dbReference type="Proteomes" id="UP000031627">
    <property type="component" value="Chromosome"/>
</dbReference>
<dbReference type="InterPro" id="IPR018323">
    <property type="entry name" value="OM_lipoprot_carrier_LolA_Pbac"/>
</dbReference>
<evidence type="ECO:0000256" key="9">
    <source>
        <dbReference type="ARBA" id="ARBA00023186"/>
    </source>
</evidence>
<keyword evidence="5 10" id="KW-0813">Transport</keyword>
<dbReference type="Pfam" id="PF03548">
    <property type="entry name" value="LolA"/>
    <property type="match status" value="1"/>
</dbReference>
<evidence type="ECO:0000313" key="12">
    <source>
        <dbReference type="Proteomes" id="UP000031627"/>
    </source>
</evidence>
<evidence type="ECO:0000256" key="3">
    <source>
        <dbReference type="ARBA" id="ARBA00011245"/>
    </source>
</evidence>
<protein>
    <recommendedName>
        <fullName evidence="4 10">Outer-membrane lipoprotein carrier protein</fullName>
    </recommendedName>
</protein>
<evidence type="ECO:0000313" key="11">
    <source>
        <dbReference type="EMBL" id="BAP58729.1"/>
    </source>
</evidence>
<keyword evidence="9 10" id="KW-0143">Chaperone</keyword>
<dbReference type="RefSeq" id="WP_082018170.1">
    <property type="nucleotide sequence ID" value="NZ_AP014521.1"/>
</dbReference>
<comment type="subunit">
    <text evidence="3 10">Monomer.</text>
</comment>
<dbReference type="OrthoDB" id="9787361at2"/>
<dbReference type="NCBIfam" id="TIGR00547">
    <property type="entry name" value="lolA"/>
    <property type="match status" value="1"/>
</dbReference>
<evidence type="ECO:0000256" key="6">
    <source>
        <dbReference type="ARBA" id="ARBA00022729"/>
    </source>
</evidence>
<organism evidence="11 12">
    <name type="scientific">Candidatus Tachikawaea gelatinosa</name>
    <dbReference type="NCBI Taxonomy" id="1410383"/>
    <lineage>
        <taxon>Bacteria</taxon>
        <taxon>Pseudomonadati</taxon>
        <taxon>Pseudomonadota</taxon>
        <taxon>Gammaproteobacteria</taxon>
        <taxon>Enterobacterales</taxon>
        <taxon>Enterobacteriaceae</taxon>
        <taxon>Candidatus Tachikawaea</taxon>
    </lineage>
</organism>
<dbReference type="KEGG" id="sbw:TGUWTKB_5030"/>
<evidence type="ECO:0000256" key="2">
    <source>
        <dbReference type="ARBA" id="ARBA00007615"/>
    </source>
</evidence>
<evidence type="ECO:0000256" key="1">
    <source>
        <dbReference type="ARBA" id="ARBA00004418"/>
    </source>
</evidence>
<evidence type="ECO:0000256" key="5">
    <source>
        <dbReference type="ARBA" id="ARBA00022448"/>
    </source>
</evidence>
<keyword evidence="8 10" id="KW-0653">Protein transport</keyword>
<dbReference type="STRING" id="1410383.TGUWTKB_5030"/>
<accession>A0A090AM47</accession>
<sequence length="197" mass="23437">MFCSFVFFLTNNISAISSTQILKERLSKISNFYVKFTQNVTDQEGNSFQKSNGEIWLEFPNKFKWHVLLPEESFIISTGKEIWFYEPNIKQASVSFLKKIFKNFSLLSFYRKSNLADYVINQNRNTFIIHSNKRIYNNIKELKINILPSGKITDVTISENDGLCTKYHFYDYQYNIIFNNQFKFLPPKDTMIDDQRY</sequence>
<evidence type="ECO:0000256" key="4">
    <source>
        <dbReference type="ARBA" id="ARBA00014035"/>
    </source>
</evidence>
<dbReference type="PANTHER" id="PTHR35869">
    <property type="entry name" value="OUTER-MEMBRANE LIPOPROTEIN CARRIER PROTEIN"/>
    <property type="match status" value="1"/>
</dbReference>
<comment type="function">
    <text evidence="10">Participates in the translocation of lipoproteins from the inner membrane to the outer membrane. Only forms a complex with a lipoprotein if the residue after the N-terminal Cys is not an aspartate (The Asp acts as a targeting signal to indicate that the lipoprotein should stay in the inner membrane).</text>
</comment>
<evidence type="ECO:0000256" key="10">
    <source>
        <dbReference type="HAMAP-Rule" id="MF_00240"/>
    </source>
</evidence>
<keyword evidence="6" id="KW-0732">Signal</keyword>
<gene>
    <name evidence="10 11" type="primary">lolA</name>
    <name evidence="11" type="ORF">TGUWTKB_5030</name>
</gene>
<keyword evidence="7 10" id="KW-0574">Periplasm</keyword>
<proteinExistence type="inferred from homology"/>
<dbReference type="InterPro" id="IPR029046">
    <property type="entry name" value="LolA/LolB/LppX"/>
</dbReference>
<dbReference type="Gene3D" id="2.50.20.10">
    <property type="entry name" value="Lipoprotein localisation LolA/LolB/LppX"/>
    <property type="match status" value="1"/>
</dbReference>
<dbReference type="GO" id="GO:0030288">
    <property type="term" value="C:outer membrane-bounded periplasmic space"/>
    <property type="evidence" value="ECO:0007669"/>
    <property type="project" value="TreeGrafter"/>
</dbReference>
<dbReference type="GO" id="GO:0042953">
    <property type="term" value="P:lipoprotein transport"/>
    <property type="evidence" value="ECO:0007669"/>
    <property type="project" value="InterPro"/>
</dbReference>
<dbReference type="HOGENOM" id="CLU_087560_1_1_6"/>
<evidence type="ECO:0000256" key="8">
    <source>
        <dbReference type="ARBA" id="ARBA00022927"/>
    </source>
</evidence>
<reference evidence="11 12" key="2">
    <citation type="journal article" date="2014" name="Curr. Biol.">
        <title>Symbiont-Supplemented Maternal Investment Underpinning Host's Ecological Adaptation.</title>
        <authorList>
            <person name="Kaiwa N."/>
            <person name="Hosokawa T."/>
            <person name="Nikoh N."/>
            <person name="Tanahashi M."/>
            <person name="Moriyama M."/>
            <person name="Meng X.Y."/>
            <person name="Maeda T."/>
            <person name="Yamaguchi K."/>
            <person name="Shigenobu S."/>
            <person name="Ito M."/>
            <person name="Fukatsu T."/>
        </authorList>
    </citation>
    <scope>NUCLEOTIDE SEQUENCE [LARGE SCALE GENOMIC DNA]</scope>
    <source>
        <strain evidence="11 12">UwTKB</strain>
    </source>
</reference>
<comment type="subcellular location">
    <subcellularLocation>
        <location evidence="1 10">Periplasm</location>
    </subcellularLocation>
</comment>
<comment type="similarity">
    <text evidence="2 10">Belongs to the LolA family.</text>
</comment>